<keyword evidence="2" id="KW-1185">Reference proteome</keyword>
<evidence type="ECO:0000313" key="1">
    <source>
        <dbReference type="EMBL" id="CAH0521085.1"/>
    </source>
</evidence>
<organism evidence="1 2">
    <name type="scientific">Peronospora belbahrii</name>
    <dbReference type="NCBI Taxonomy" id="622444"/>
    <lineage>
        <taxon>Eukaryota</taxon>
        <taxon>Sar</taxon>
        <taxon>Stramenopiles</taxon>
        <taxon>Oomycota</taxon>
        <taxon>Peronosporomycetes</taxon>
        <taxon>Peronosporales</taxon>
        <taxon>Peronosporaceae</taxon>
        <taxon>Peronospora</taxon>
    </lineage>
</organism>
<proteinExistence type="predicted"/>
<reference evidence="1 2" key="1">
    <citation type="submission" date="2021-11" db="EMBL/GenBank/DDBJ databases">
        <authorList>
            <person name="Islam A."/>
            <person name="Islam S."/>
            <person name="Flora M.S."/>
            <person name="Rahman M."/>
            <person name="Ziaur R.M."/>
            <person name="Epstein J.H."/>
            <person name="Hassan M."/>
            <person name="Klassen M."/>
            <person name="Woodard K."/>
            <person name="Webb A."/>
            <person name="Webby R.J."/>
            <person name="El Zowalaty M.E."/>
        </authorList>
    </citation>
    <scope>NUCLEOTIDE SEQUENCE [LARGE SCALE GENOMIC DNA]</scope>
    <source>
        <strain evidence="1">Pbs1</strain>
    </source>
</reference>
<gene>
    <name evidence="1" type="ORF">PBS001_LOCUS7545</name>
</gene>
<evidence type="ECO:0000313" key="2">
    <source>
        <dbReference type="Proteomes" id="UP001158986"/>
    </source>
</evidence>
<protein>
    <submittedName>
        <fullName evidence="1">Uncharacterized protein</fullName>
    </submittedName>
</protein>
<dbReference type="Proteomes" id="UP001158986">
    <property type="component" value="Unassembled WGS sequence"/>
</dbReference>
<comment type="caution">
    <text evidence="1">The sequence shown here is derived from an EMBL/GenBank/DDBJ whole genome shotgun (WGS) entry which is preliminary data.</text>
</comment>
<accession>A0ABN8D6U9</accession>
<name>A0ABN8D6U9_9STRA</name>
<sequence length="298" mass="32109">MEACARQASAQELCLVALREVQCSRVAPDDKVALTIPAPRIAGVFGIEDIFHAINREPQTATWNQVVNLLCNFVCVRNHGIRFTCTKRDLAIKVRGTAVSCLLPIVAPNNQAGPPMSRDRTVLDPKHDVPSALMVPNGQPLRQIVFLGFVAPVHVQHKKRSFNKVVPPSIVARRAARTASDSFFASAAGEAAPTPRAGRRRLSPSLVVSSSSLVRDGTTIIERPAAFASVQKCGQVTRLVLCPSLNSPLAATEVAVTSSAATGGRLVIGFPVTPSHSYLLLTTMTLKIRPQMHYVQKK</sequence>
<dbReference type="EMBL" id="CAKLCB010000375">
    <property type="protein sequence ID" value="CAH0521085.1"/>
    <property type="molecule type" value="Genomic_DNA"/>
</dbReference>